<dbReference type="GeneID" id="63733585"/>
<accession>A0A1L9PX95</accession>
<dbReference type="STRING" id="1036611.A0A1L9PX95"/>
<dbReference type="InterPro" id="IPR053204">
    <property type="entry name" value="Oxopyrrolidines_Biosynth-assoc"/>
</dbReference>
<sequence length="277" mass="31781">MSTPLNLQLDNPDLEVIDQYGTVKAFQVLKQYLETEELSLREAASQLYQMMPDYKTQIGAAEIDLGSAIIDIAEQIPYNHKMQIKLVDLMKELAEADRFNKISGDKDQFAGYRAMEELDRELHDRCFFAWDNSLEASRVINTCAFSARLAGAGIISRPLTLMIWTFRAALESPPNKARDSDVARVFTIICSVWILAGAGYYAYQNLVLNPPPVDAYEQQIFQPHELYDGPIFGIQRWNFWQRTLVERGEDERITEEARLLARKAADYMKALARDIQW</sequence>
<dbReference type="AlphaFoldDB" id="A0A1L9PX95"/>
<dbReference type="VEuPathDB" id="FungiDB:ASPVEDRAFT_87484"/>
<gene>
    <name evidence="1" type="ORF">ASPVEDRAFT_87484</name>
</gene>
<evidence type="ECO:0000313" key="2">
    <source>
        <dbReference type="Proteomes" id="UP000184073"/>
    </source>
</evidence>
<protein>
    <submittedName>
        <fullName evidence="1">Uncharacterized protein</fullName>
    </submittedName>
</protein>
<keyword evidence="2" id="KW-1185">Reference proteome</keyword>
<proteinExistence type="predicted"/>
<dbReference type="PANTHER" id="PTHR38797">
    <property type="entry name" value="NUCLEAR PORE COMPLEX PROTEIN NUP85-RELATED"/>
    <property type="match status" value="1"/>
</dbReference>
<name>A0A1L9PX95_ASPVE</name>
<reference evidence="2" key="1">
    <citation type="journal article" date="2017" name="Genome Biol.">
        <title>Comparative genomics reveals high biological diversity and specific adaptations in the industrially and medically important fungal genus Aspergillus.</title>
        <authorList>
            <person name="de Vries R.P."/>
            <person name="Riley R."/>
            <person name="Wiebenga A."/>
            <person name="Aguilar-Osorio G."/>
            <person name="Amillis S."/>
            <person name="Uchima C.A."/>
            <person name="Anderluh G."/>
            <person name="Asadollahi M."/>
            <person name="Askin M."/>
            <person name="Barry K."/>
            <person name="Battaglia E."/>
            <person name="Bayram O."/>
            <person name="Benocci T."/>
            <person name="Braus-Stromeyer S.A."/>
            <person name="Caldana C."/>
            <person name="Canovas D."/>
            <person name="Cerqueira G.C."/>
            <person name="Chen F."/>
            <person name="Chen W."/>
            <person name="Choi C."/>
            <person name="Clum A."/>
            <person name="Dos Santos R.A."/>
            <person name="Damasio A.R."/>
            <person name="Diallinas G."/>
            <person name="Emri T."/>
            <person name="Fekete E."/>
            <person name="Flipphi M."/>
            <person name="Freyberg S."/>
            <person name="Gallo A."/>
            <person name="Gournas C."/>
            <person name="Habgood R."/>
            <person name="Hainaut M."/>
            <person name="Harispe M.L."/>
            <person name="Henrissat B."/>
            <person name="Hilden K.S."/>
            <person name="Hope R."/>
            <person name="Hossain A."/>
            <person name="Karabika E."/>
            <person name="Karaffa L."/>
            <person name="Karanyi Z."/>
            <person name="Krasevec N."/>
            <person name="Kuo A."/>
            <person name="Kusch H."/>
            <person name="LaButti K."/>
            <person name="Lagendijk E.L."/>
            <person name="Lapidus A."/>
            <person name="Levasseur A."/>
            <person name="Lindquist E."/>
            <person name="Lipzen A."/>
            <person name="Logrieco A.F."/>
            <person name="MacCabe A."/>
            <person name="Maekelae M.R."/>
            <person name="Malavazi I."/>
            <person name="Melin P."/>
            <person name="Meyer V."/>
            <person name="Mielnichuk N."/>
            <person name="Miskei M."/>
            <person name="Molnar A.P."/>
            <person name="Mule G."/>
            <person name="Ngan C.Y."/>
            <person name="Orejas M."/>
            <person name="Orosz E."/>
            <person name="Ouedraogo J.P."/>
            <person name="Overkamp K.M."/>
            <person name="Park H.-S."/>
            <person name="Perrone G."/>
            <person name="Piumi F."/>
            <person name="Punt P.J."/>
            <person name="Ram A.F."/>
            <person name="Ramon A."/>
            <person name="Rauscher S."/>
            <person name="Record E."/>
            <person name="Riano-Pachon D.M."/>
            <person name="Robert V."/>
            <person name="Roehrig J."/>
            <person name="Ruller R."/>
            <person name="Salamov A."/>
            <person name="Salih N.S."/>
            <person name="Samson R.A."/>
            <person name="Sandor E."/>
            <person name="Sanguinetti M."/>
            <person name="Schuetze T."/>
            <person name="Sepcic K."/>
            <person name="Shelest E."/>
            <person name="Sherlock G."/>
            <person name="Sophianopoulou V."/>
            <person name="Squina F.M."/>
            <person name="Sun H."/>
            <person name="Susca A."/>
            <person name="Todd R.B."/>
            <person name="Tsang A."/>
            <person name="Unkles S.E."/>
            <person name="van de Wiele N."/>
            <person name="van Rossen-Uffink D."/>
            <person name="Oliveira J.V."/>
            <person name="Vesth T.C."/>
            <person name="Visser J."/>
            <person name="Yu J.-H."/>
            <person name="Zhou M."/>
            <person name="Andersen M.R."/>
            <person name="Archer D.B."/>
            <person name="Baker S.E."/>
            <person name="Benoit I."/>
            <person name="Brakhage A.A."/>
            <person name="Braus G.H."/>
            <person name="Fischer R."/>
            <person name="Frisvad J.C."/>
            <person name="Goldman G.H."/>
            <person name="Houbraken J."/>
            <person name="Oakley B."/>
            <person name="Pocsi I."/>
            <person name="Scazzocchio C."/>
            <person name="Seiboth B."/>
            <person name="vanKuyk P.A."/>
            <person name="Wortman J."/>
            <person name="Dyer P.S."/>
            <person name="Grigoriev I.V."/>
        </authorList>
    </citation>
    <scope>NUCLEOTIDE SEQUENCE [LARGE SCALE GENOMIC DNA]</scope>
    <source>
        <strain evidence="2">CBS 583.65</strain>
    </source>
</reference>
<dbReference type="Pfam" id="PF12311">
    <property type="entry name" value="DUF3632"/>
    <property type="match status" value="1"/>
</dbReference>
<evidence type="ECO:0000313" key="1">
    <source>
        <dbReference type="EMBL" id="OJJ06171.1"/>
    </source>
</evidence>
<dbReference type="OrthoDB" id="3350591at2759"/>
<dbReference type="PANTHER" id="PTHR38797:SF4">
    <property type="entry name" value="NUCLEAR PORE COMPLEX PROTEIN NUP85"/>
    <property type="match status" value="1"/>
</dbReference>
<dbReference type="EMBL" id="KV878134">
    <property type="protein sequence ID" value="OJJ06171.1"/>
    <property type="molecule type" value="Genomic_DNA"/>
</dbReference>
<dbReference type="InterPro" id="IPR022085">
    <property type="entry name" value="OpdG"/>
</dbReference>
<dbReference type="RefSeq" id="XP_040671933.1">
    <property type="nucleotide sequence ID" value="XM_040818074.1"/>
</dbReference>
<dbReference type="Proteomes" id="UP000184073">
    <property type="component" value="Unassembled WGS sequence"/>
</dbReference>
<organism evidence="1 2">
    <name type="scientific">Aspergillus versicolor CBS 583.65</name>
    <dbReference type="NCBI Taxonomy" id="1036611"/>
    <lineage>
        <taxon>Eukaryota</taxon>
        <taxon>Fungi</taxon>
        <taxon>Dikarya</taxon>
        <taxon>Ascomycota</taxon>
        <taxon>Pezizomycotina</taxon>
        <taxon>Eurotiomycetes</taxon>
        <taxon>Eurotiomycetidae</taxon>
        <taxon>Eurotiales</taxon>
        <taxon>Aspergillaceae</taxon>
        <taxon>Aspergillus</taxon>
        <taxon>Aspergillus subgen. Nidulantes</taxon>
    </lineage>
</organism>